<reference evidence="10 11" key="1">
    <citation type="journal article" date="2016" name="Genome Announc.">
        <title>Draft Whole-Genome Sequence of Trichoderma gamsii T6085, a Promising Biocontrol Agent of Fusarium Head Blight on Wheat.</title>
        <authorList>
            <person name="Baroncelli R."/>
            <person name="Zapparata A."/>
            <person name="Piaggeschi G."/>
            <person name="Sarrocco S."/>
            <person name="Vannacci G."/>
        </authorList>
    </citation>
    <scope>NUCLEOTIDE SEQUENCE [LARGE SCALE GENOMIC DNA]</scope>
    <source>
        <strain evidence="10 11">T6085</strain>
    </source>
</reference>
<gene>
    <name evidence="10" type="ORF">TGAM01_v209258</name>
</gene>
<accession>A0A2P4ZC12</accession>
<feature type="domain" description="UCH catalytic" evidence="9">
    <location>
        <begin position="93"/>
        <end position="345"/>
    </location>
</feature>
<comment type="caution">
    <text evidence="10">The sequence shown here is derived from an EMBL/GenBank/DDBJ whole genome shotgun (WGS) entry which is preliminary data.</text>
</comment>
<dbReference type="GO" id="GO:0004843">
    <property type="term" value="F:cysteine-type deubiquitinase activity"/>
    <property type="evidence" value="ECO:0007669"/>
    <property type="project" value="UniProtKB-UniRule"/>
</dbReference>
<dbReference type="GO" id="GO:0006511">
    <property type="term" value="P:ubiquitin-dependent protein catabolic process"/>
    <property type="evidence" value="ECO:0007669"/>
    <property type="project" value="UniProtKB-UniRule"/>
</dbReference>
<comment type="catalytic activity">
    <reaction evidence="1 6 7">
        <text>Thiol-dependent hydrolysis of ester, thioester, amide, peptide and isopeptide bonds formed by the C-terminal Gly of ubiquitin (a 76-residue protein attached to proteins as an intracellular targeting signal).</text>
        <dbReference type="EC" id="3.4.19.12"/>
    </reaction>
</comment>
<dbReference type="GO" id="GO:0016579">
    <property type="term" value="P:protein deubiquitination"/>
    <property type="evidence" value="ECO:0007669"/>
    <property type="project" value="TreeGrafter"/>
</dbReference>
<evidence type="ECO:0000256" key="3">
    <source>
        <dbReference type="ARBA" id="ARBA00022786"/>
    </source>
</evidence>
<dbReference type="RefSeq" id="XP_018664762.2">
    <property type="nucleotide sequence ID" value="XM_018801937.2"/>
</dbReference>
<feature type="site" description="Important for enzyme activity" evidence="6">
    <location>
        <position position="288"/>
    </location>
</feature>
<comment type="similarity">
    <text evidence="6 7">Belongs to the peptidase C12 family.</text>
</comment>
<dbReference type="AlphaFoldDB" id="A0A2P4ZC12"/>
<keyword evidence="2 6" id="KW-0645">Protease</keyword>
<feature type="active site" description="Proton donor" evidence="6">
    <location>
        <position position="273"/>
    </location>
</feature>
<evidence type="ECO:0000256" key="1">
    <source>
        <dbReference type="ARBA" id="ARBA00000707"/>
    </source>
</evidence>
<proteinExistence type="inferred from homology"/>
<evidence type="ECO:0000256" key="6">
    <source>
        <dbReference type="PROSITE-ProRule" id="PRU01393"/>
    </source>
</evidence>
<dbReference type="EC" id="3.4.19.12" evidence="7"/>
<dbReference type="PANTHER" id="PTHR10589">
    <property type="entry name" value="UBIQUITIN CARBOXYL-TERMINAL HYDROLASE"/>
    <property type="match status" value="1"/>
</dbReference>
<feature type="site" description="Transition state stabilizer" evidence="6">
    <location>
        <position position="166"/>
    </location>
</feature>
<dbReference type="Gene3D" id="3.40.532.10">
    <property type="entry name" value="Peptidase C12, ubiquitin carboxyl-terminal hydrolase"/>
    <property type="match status" value="1"/>
</dbReference>
<dbReference type="GO" id="GO:0005737">
    <property type="term" value="C:cytoplasm"/>
    <property type="evidence" value="ECO:0007669"/>
    <property type="project" value="TreeGrafter"/>
</dbReference>
<dbReference type="Pfam" id="PF01088">
    <property type="entry name" value="Peptidase_C12"/>
    <property type="match status" value="1"/>
</dbReference>
<protein>
    <recommendedName>
        <fullName evidence="7">Ubiquitin carboxyl-terminal hydrolase</fullName>
        <ecNumber evidence="7">3.4.19.12</ecNumber>
    </recommendedName>
</protein>
<dbReference type="InterPro" id="IPR001578">
    <property type="entry name" value="Peptidase_C12_UCH"/>
</dbReference>
<evidence type="ECO:0000313" key="10">
    <source>
        <dbReference type="EMBL" id="PON21828.1"/>
    </source>
</evidence>
<dbReference type="PRINTS" id="PR00707">
    <property type="entry name" value="UBCTHYDRLASE"/>
</dbReference>
<keyword evidence="3 6" id="KW-0833">Ubl conjugation pathway</keyword>
<dbReference type="InterPro" id="IPR038765">
    <property type="entry name" value="Papain-like_cys_pep_sf"/>
</dbReference>
<evidence type="ECO:0000256" key="2">
    <source>
        <dbReference type="ARBA" id="ARBA00022670"/>
    </source>
</evidence>
<dbReference type="SUPFAM" id="SSF54001">
    <property type="entry name" value="Cysteine proteinases"/>
    <property type="match status" value="1"/>
</dbReference>
<name>A0A2P4ZC12_9HYPO</name>
<dbReference type="Proteomes" id="UP000054821">
    <property type="component" value="Unassembled WGS sequence"/>
</dbReference>
<feature type="region of interest" description="Disordered" evidence="8">
    <location>
        <begin position="1"/>
        <end position="66"/>
    </location>
</feature>
<dbReference type="PROSITE" id="PS52048">
    <property type="entry name" value="UCH_DOMAIN"/>
    <property type="match status" value="1"/>
</dbReference>
<sequence>MSNLSKISDPRNGDNEAPETPLRRSSRQTLASAVDKTREASAETASTSSLSEPRRNPKRKAAEVARESINLPDNLLDEALRPLTPTDIEEWEGWVELESEPAFFNAILQDLGVRDVKVQELFSIDQSWIDMLPKPVYGLIFLFQYTPEWDDDEGEDETGSLWFANQTTNNACATFALLNIVMNAPHVELGDQLREFKQATKNLSTVLRGHEVSNNKFMRSIHNSFTRRMDHLNADLWLENAVSDTKTKKAKTASKSSKKTSKKKRADDAYGFHFVAYVPVDGHVWELDGLQSKPHRQANQSSSSIKGPIESDDVCWTNIARPQIEGRILQYEESQISFNLLALCGSPLALHSRSIAQTVASIRQLDEQMKHNAEYAKLLDGEKPVLDLTDQSQLSEFSLRKSDIEDVTLPKSTQSRILHATKNVDDAYDLRQQFVVDTKVAIGEHRAEIISLAEDQQRVKDRKKDYGQALHRWVQKLAEKGILQEAIESS</sequence>
<feature type="compositionally biased region" description="Basic and acidic residues" evidence="8">
    <location>
        <begin position="52"/>
        <end position="66"/>
    </location>
</feature>
<evidence type="ECO:0000256" key="4">
    <source>
        <dbReference type="ARBA" id="ARBA00022801"/>
    </source>
</evidence>
<feature type="active site" description="Nucleophile" evidence="6">
    <location>
        <position position="172"/>
    </location>
</feature>
<dbReference type="InterPro" id="IPR036959">
    <property type="entry name" value="Peptidase_C12_UCH_sf"/>
</dbReference>
<keyword evidence="4 6" id="KW-0378">Hydrolase</keyword>
<dbReference type="GeneID" id="29982020"/>
<evidence type="ECO:0000256" key="8">
    <source>
        <dbReference type="SAM" id="MobiDB-lite"/>
    </source>
</evidence>
<dbReference type="FunFam" id="3.40.532.10:FF:000010">
    <property type="entry name" value="Ubiquitin carboxyl-terminal hydrolase"/>
    <property type="match status" value="1"/>
</dbReference>
<dbReference type="EMBL" id="JPDN02000044">
    <property type="protein sequence ID" value="PON21828.1"/>
    <property type="molecule type" value="Genomic_DNA"/>
</dbReference>
<dbReference type="STRING" id="398673.A0A2P4ZC12"/>
<evidence type="ECO:0000313" key="11">
    <source>
        <dbReference type="Proteomes" id="UP000054821"/>
    </source>
</evidence>
<evidence type="ECO:0000256" key="7">
    <source>
        <dbReference type="RuleBase" id="RU361215"/>
    </source>
</evidence>
<evidence type="ECO:0000256" key="5">
    <source>
        <dbReference type="ARBA" id="ARBA00022807"/>
    </source>
</evidence>
<keyword evidence="11" id="KW-1185">Reference proteome</keyword>
<feature type="compositionally biased region" description="Low complexity" evidence="8">
    <location>
        <begin position="42"/>
        <end position="51"/>
    </location>
</feature>
<evidence type="ECO:0000259" key="9">
    <source>
        <dbReference type="PROSITE" id="PS52048"/>
    </source>
</evidence>
<organism evidence="10 11">
    <name type="scientific">Trichoderma gamsii</name>
    <dbReference type="NCBI Taxonomy" id="398673"/>
    <lineage>
        <taxon>Eukaryota</taxon>
        <taxon>Fungi</taxon>
        <taxon>Dikarya</taxon>
        <taxon>Ascomycota</taxon>
        <taxon>Pezizomycotina</taxon>
        <taxon>Sordariomycetes</taxon>
        <taxon>Hypocreomycetidae</taxon>
        <taxon>Hypocreales</taxon>
        <taxon>Hypocreaceae</taxon>
        <taxon>Trichoderma</taxon>
    </lineage>
</organism>
<dbReference type="PANTHER" id="PTHR10589:SF29">
    <property type="entry name" value="UBIQUITIN CARBOXYL-TERMINAL HYDROLASE"/>
    <property type="match status" value="1"/>
</dbReference>
<keyword evidence="5 6" id="KW-0788">Thiol protease</keyword>